<evidence type="ECO:0000259" key="14">
    <source>
        <dbReference type="PROSITE" id="PS50109"/>
    </source>
</evidence>
<dbReference type="GO" id="GO:0005524">
    <property type="term" value="F:ATP binding"/>
    <property type="evidence" value="ECO:0007669"/>
    <property type="project" value="UniProtKB-KW"/>
</dbReference>
<name>A0A7W8G1S2_9GAMM</name>
<keyword evidence="5 16" id="KW-0808">Transferase</keyword>
<keyword evidence="4" id="KW-0597">Phosphoprotein</keyword>
<accession>A0A7W8G1S2</accession>
<comment type="catalytic activity">
    <reaction evidence="1">
        <text>ATP + protein L-histidine = ADP + protein N-phospho-L-histidine.</text>
        <dbReference type="EC" id="2.7.13.3"/>
    </reaction>
</comment>
<dbReference type="Gene3D" id="3.30.565.10">
    <property type="entry name" value="Histidine kinase-like ATPase, C-terminal domain"/>
    <property type="match status" value="1"/>
</dbReference>
<evidence type="ECO:0000256" key="13">
    <source>
        <dbReference type="SAM" id="Phobius"/>
    </source>
</evidence>
<evidence type="ECO:0000256" key="7">
    <source>
        <dbReference type="ARBA" id="ARBA00022741"/>
    </source>
</evidence>
<dbReference type="EMBL" id="JACHHP010000007">
    <property type="protein sequence ID" value="MBB5209694.1"/>
    <property type="molecule type" value="Genomic_DNA"/>
</dbReference>
<evidence type="ECO:0000256" key="5">
    <source>
        <dbReference type="ARBA" id="ARBA00022679"/>
    </source>
</evidence>
<dbReference type="InterPro" id="IPR004358">
    <property type="entry name" value="Sig_transdc_His_kin-like_C"/>
</dbReference>
<dbReference type="EC" id="2.7.13.3" evidence="3"/>
<dbReference type="GO" id="GO:0005886">
    <property type="term" value="C:plasma membrane"/>
    <property type="evidence" value="ECO:0007669"/>
    <property type="project" value="TreeGrafter"/>
</dbReference>
<feature type="transmembrane region" description="Helical" evidence="13">
    <location>
        <begin position="170"/>
        <end position="189"/>
    </location>
</feature>
<keyword evidence="17" id="KW-1185">Reference proteome</keyword>
<dbReference type="InterPro" id="IPR036890">
    <property type="entry name" value="HATPase_C_sf"/>
</dbReference>
<reference evidence="16 17" key="1">
    <citation type="submission" date="2020-08" db="EMBL/GenBank/DDBJ databases">
        <title>Genomic Encyclopedia of Type Strains, Phase IV (KMG-IV): sequencing the most valuable type-strain genomes for metagenomic binning, comparative biology and taxonomic classification.</title>
        <authorList>
            <person name="Goeker M."/>
        </authorList>
    </citation>
    <scope>NUCLEOTIDE SEQUENCE [LARGE SCALE GENOMIC DNA]</scope>
    <source>
        <strain evidence="16 17">DSM 24163</strain>
    </source>
</reference>
<evidence type="ECO:0000256" key="9">
    <source>
        <dbReference type="ARBA" id="ARBA00022840"/>
    </source>
</evidence>
<dbReference type="CDD" id="cd16954">
    <property type="entry name" value="HATPase_PhoQ-like"/>
    <property type="match status" value="1"/>
</dbReference>
<keyword evidence="11" id="KW-0902">Two-component regulatory system</keyword>
<dbReference type="SUPFAM" id="SSF47384">
    <property type="entry name" value="Homodimeric domain of signal transducing histidine kinase"/>
    <property type="match status" value="1"/>
</dbReference>
<evidence type="ECO:0000256" key="8">
    <source>
        <dbReference type="ARBA" id="ARBA00022777"/>
    </source>
</evidence>
<evidence type="ECO:0000313" key="16">
    <source>
        <dbReference type="EMBL" id="MBB5209694.1"/>
    </source>
</evidence>
<keyword evidence="6 13" id="KW-0812">Transmembrane</keyword>
<evidence type="ECO:0000313" key="17">
    <source>
        <dbReference type="Proteomes" id="UP000521199"/>
    </source>
</evidence>
<proteinExistence type="predicted"/>
<evidence type="ECO:0000256" key="2">
    <source>
        <dbReference type="ARBA" id="ARBA00004370"/>
    </source>
</evidence>
<dbReference type="PROSITE" id="PS50885">
    <property type="entry name" value="HAMP"/>
    <property type="match status" value="1"/>
</dbReference>
<dbReference type="SMART" id="SM00387">
    <property type="entry name" value="HATPase_c"/>
    <property type="match status" value="1"/>
</dbReference>
<dbReference type="CDD" id="cd00082">
    <property type="entry name" value="HisKA"/>
    <property type="match status" value="1"/>
</dbReference>
<evidence type="ECO:0000256" key="6">
    <source>
        <dbReference type="ARBA" id="ARBA00022692"/>
    </source>
</evidence>
<dbReference type="Pfam" id="PF02518">
    <property type="entry name" value="HATPase_c"/>
    <property type="match status" value="1"/>
</dbReference>
<sequence>MATRMVSLQARQLLAASLGLVAFLGLTGYALDRAFVETASSGLRQRLENMAWAVMGGTELLRTGDIVPPETPQDPRLSRPGSGLYVTILADDFRWDSESALGRNLPLSDALAPGEQRFEGPIATPNGSLYRASVGMAWEISETREAKLTVHVAEEAGVLDRQVSVFRRTLWGWLGAAALLLLGLQILVLRWSFRPLRRVVADMEQVTAGNAERLDGAYPTELTLLTDSLNEMIDVGREQIERTRNILGDLAHSLKTPLAVMRSELESGAQGEQLRETLGDQVGRMNEIVAYQLSRAVTSGRQTFAAPLPIGPCAEEIVTSLEKVYAAKNILCEFDIDASARFYGEQGDLMELMGNLLENAFKWAHHRVLLSVRTMTIAPNRRAGILMTIEDDGPGIAPDQVDRLLQRGVRGDERVHGHGIGLAIVQDIVKAYRGELQVERSRELGGAAFVVRFSPSV</sequence>
<keyword evidence="7" id="KW-0547">Nucleotide-binding</keyword>
<evidence type="ECO:0000259" key="15">
    <source>
        <dbReference type="PROSITE" id="PS50885"/>
    </source>
</evidence>
<dbReference type="PRINTS" id="PR00344">
    <property type="entry name" value="BCTRLSENSOR"/>
</dbReference>
<gene>
    <name evidence="16" type="ORF">HNQ52_003266</name>
</gene>
<feature type="domain" description="HAMP" evidence="15">
    <location>
        <begin position="190"/>
        <end position="241"/>
    </location>
</feature>
<comment type="subcellular location">
    <subcellularLocation>
        <location evidence="2">Membrane</location>
    </subcellularLocation>
</comment>
<dbReference type="PANTHER" id="PTHR45436:SF4">
    <property type="entry name" value="SENSOR PROTEIN PHOQ"/>
    <property type="match status" value="1"/>
</dbReference>
<keyword evidence="10 13" id="KW-1133">Transmembrane helix</keyword>
<organism evidence="16 17">
    <name type="scientific">Chiayiivirga flava</name>
    <dbReference type="NCBI Taxonomy" id="659595"/>
    <lineage>
        <taxon>Bacteria</taxon>
        <taxon>Pseudomonadati</taxon>
        <taxon>Pseudomonadota</taxon>
        <taxon>Gammaproteobacteria</taxon>
        <taxon>Lysobacterales</taxon>
        <taxon>Lysobacteraceae</taxon>
        <taxon>Chiayiivirga</taxon>
    </lineage>
</organism>
<dbReference type="InterPro" id="IPR050428">
    <property type="entry name" value="TCS_sensor_his_kinase"/>
</dbReference>
<evidence type="ECO:0000256" key="12">
    <source>
        <dbReference type="ARBA" id="ARBA00023136"/>
    </source>
</evidence>
<dbReference type="InterPro" id="IPR003661">
    <property type="entry name" value="HisK_dim/P_dom"/>
</dbReference>
<dbReference type="Gene3D" id="1.10.287.130">
    <property type="match status" value="1"/>
</dbReference>
<keyword evidence="8 16" id="KW-0418">Kinase</keyword>
<dbReference type="AlphaFoldDB" id="A0A7W8G1S2"/>
<dbReference type="PROSITE" id="PS50109">
    <property type="entry name" value="HIS_KIN"/>
    <property type="match status" value="1"/>
</dbReference>
<evidence type="ECO:0000256" key="1">
    <source>
        <dbReference type="ARBA" id="ARBA00000085"/>
    </source>
</evidence>
<evidence type="ECO:0000256" key="3">
    <source>
        <dbReference type="ARBA" id="ARBA00012438"/>
    </source>
</evidence>
<keyword evidence="12 13" id="KW-0472">Membrane</keyword>
<dbReference type="CDD" id="cd06225">
    <property type="entry name" value="HAMP"/>
    <property type="match status" value="1"/>
</dbReference>
<evidence type="ECO:0000256" key="10">
    <source>
        <dbReference type="ARBA" id="ARBA00022989"/>
    </source>
</evidence>
<dbReference type="InterPro" id="IPR003594">
    <property type="entry name" value="HATPase_dom"/>
</dbReference>
<dbReference type="InterPro" id="IPR005467">
    <property type="entry name" value="His_kinase_dom"/>
</dbReference>
<evidence type="ECO:0000256" key="4">
    <source>
        <dbReference type="ARBA" id="ARBA00022553"/>
    </source>
</evidence>
<dbReference type="InterPro" id="IPR058619">
    <property type="entry name" value="PhoQ/CarS-like_HATPase"/>
</dbReference>
<dbReference type="InterPro" id="IPR003660">
    <property type="entry name" value="HAMP_dom"/>
</dbReference>
<keyword evidence="9" id="KW-0067">ATP-binding</keyword>
<feature type="domain" description="Histidine kinase" evidence="14">
    <location>
        <begin position="249"/>
        <end position="457"/>
    </location>
</feature>
<evidence type="ECO:0000256" key="11">
    <source>
        <dbReference type="ARBA" id="ARBA00023012"/>
    </source>
</evidence>
<dbReference type="Proteomes" id="UP000521199">
    <property type="component" value="Unassembled WGS sequence"/>
</dbReference>
<dbReference type="SUPFAM" id="SSF55874">
    <property type="entry name" value="ATPase domain of HSP90 chaperone/DNA topoisomerase II/histidine kinase"/>
    <property type="match status" value="1"/>
</dbReference>
<dbReference type="InterPro" id="IPR036097">
    <property type="entry name" value="HisK_dim/P_sf"/>
</dbReference>
<protein>
    <recommendedName>
        <fullName evidence="3">histidine kinase</fullName>
        <ecNumber evidence="3">2.7.13.3</ecNumber>
    </recommendedName>
</protein>
<dbReference type="PANTHER" id="PTHR45436">
    <property type="entry name" value="SENSOR HISTIDINE KINASE YKOH"/>
    <property type="match status" value="1"/>
</dbReference>
<comment type="caution">
    <text evidence="16">The sequence shown here is derived from an EMBL/GenBank/DDBJ whole genome shotgun (WGS) entry which is preliminary data.</text>
</comment>
<dbReference type="GO" id="GO:0000155">
    <property type="term" value="F:phosphorelay sensor kinase activity"/>
    <property type="evidence" value="ECO:0007669"/>
    <property type="project" value="InterPro"/>
</dbReference>